<gene>
    <name evidence="11" type="ORF">ANN_20815</name>
</gene>
<dbReference type="PANTHER" id="PTHR11362:SF133">
    <property type="entry name" value="LARGE RIBOSOMAL SUBUNIT PROTEIN ML38"/>
    <property type="match status" value="1"/>
</dbReference>
<keyword evidence="2" id="KW-0809">Transit peptide</keyword>
<dbReference type="Gene3D" id="3.90.280.10">
    <property type="entry name" value="PEBP-like"/>
    <property type="match status" value="2"/>
</dbReference>
<dbReference type="InterPro" id="IPR035810">
    <property type="entry name" value="PEBP_euk"/>
</dbReference>
<evidence type="ECO:0000256" key="8">
    <source>
        <dbReference type="ARBA" id="ARBA00039444"/>
    </source>
</evidence>
<evidence type="ECO:0000256" key="3">
    <source>
        <dbReference type="ARBA" id="ARBA00022980"/>
    </source>
</evidence>
<protein>
    <recommendedName>
        <fullName evidence="8">Large ribosomal subunit protein mL38</fullName>
    </recommendedName>
    <alternativeName>
        <fullName evidence="9">39S ribosomal protein L38, mitochondrial</fullName>
    </alternativeName>
</protein>
<evidence type="ECO:0000313" key="12">
    <source>
        <dbReference type="Proteomes" id="UP001148838"/>
    </source>
</evidence>
<dbReference type="PANTHER" id="PTHR11362">
    <property type="entry name" value="PHOSPHATIDYLETHANOLAMINE-BINDING PROTEIN"/>
    <property type="match status" value="1"/>
</dbReference>
<dbReference type="InterPro" id="IPR008914">
    <property type="entry name" value="PEBP"/>
</dbReference>
<dbReference type="EMBL" id="JAJSOF020000029">
    <property type="protein sequence ID" value="KAJ4432199.1"/>
    <property type="molecule type" value="Genomic_DNA"/>
</dbReference>
<dbReference type="Pfam" id="PF01161">
    <property type="entry name" value="PBP"/>
    <property type="match status" value="1"/>
</dbReference>
<evidence type="ECO:0000256" key="7">
    <source>
        <dbReference type="ARBA" id="ARBA00038016"/>
    </source>
</evidence>
<evidence type="ECO:0000256" key="2">
    <source>
        <dbReference type="ARBA" id="ARBA00022946"/>
    </source>
</evidence>
<keyword evidence="6" id="KW-0687">Ribonucleoprotein</keyword>
<evidence type="ECO:0000256" key="9">
    <source>
        <dbReference type="ARBA" id="ARBA00041206"/>
    </source>
</evidence>
<keyword evidence="5" id="KW-0496">Mitochondrion</keyword>
<evidence type="ECO:0000256" key="4">
    <source>
        <dbReference type="ARBA" id="ARBA00023054"/>
    </source>
</evidence>
<keyword evidence="3" id="KW-0689">Ribosomal protein</keyword>
<dbReference type="Proteomes" id="UP001148838">
    <property type="component" value="Unassembled WGS sequence"/>
</dbReference>
<evidence type="ECO:0000256" key="1">
    <source>
        <dbReference type="ARBA" id="ARBA00004173"/>
    </source>
</evidence>
<evidence type="ECO:0000256" key="5">
    <source>
        <dbReference type="ARBA" id="ARBA00023128"/>
    </source>
</evidence>
<accession>A0ABQ8SEB6</accession>
<comment type="caution">
    <text evidence="11">The sequence shown here is derived from an EMBL/GenBank/DDBJ whole genome shotgun (WGS) entry which is preliminary data.</text>
</comment>
<keyword evidence="4" id="KW-0175">Coiled coil</keyword>
<organism evidence="11 12">
    <name type="scientific">Periplaneta americana</name>
    <name type="common">American cockroach</name>
    <name type="synonym">Blatta americana</name>
    <dbReference type="NCBI Taxonomy" id="6978"/>
    <lineage>
        <taxon>Eukaryota</taxon>
        <taxon>Metazoa</taxon>
        <taxon>Ecdysozoa</taxon>
        <taxon>Arthropoda</taxon>
        <taxon>Hexapoda</taxon>
        <taxon>Insecta</taxon>
        <taxon>Pterygota</taxon>
        <taxon>Neoptera</taxon>
        <taxon>Polyneoptera</taxon>
        <taxon>Dictyoptera</taxon>
        <taxon>Blattodea</taxon>
        <taxon>Blattoidea</taxon>
        <taxon>Blattidae</taxon>
        <taxon>Blattinae</taxon>
        <taxon>Periplaneta</taxon>
    </lineage>
</organism>
<evidence type="ECO:0000256" key="10">
    <source>
        <dbReference type="SAM" id="MobiDB-lite"/>
    </source>
</evidence>
<name>A0ABQ8SEB6_PERAM</name>
<feature type="region of interest" description="Disordered" evidence="10">
    <location>
        <begin position="489"/>
        <end position="524"/>
    </location>
</feature>
<comment type="similarity">
    <text evidence="7">Belongs to the phosphatidylethanolamine-binding protein family. Mitochondrion-specific ribosomal protein mL38 subfamily.</text>
</comment>
<dbReference type="SUPFAM" id="SSF49777">
    <property type="entry name" value="PEBP-like"/>
    <property type="match status" value="2"/>
</dbReference>
<comment type="subcellular location">
    <subcellularLocation>
        <location evidence="1">Mitochondrion</location>
    </subcellularLocation>
</comment>
<reference evidence="11 12" key="1">
    <citation type="journal article" date="2022" name="Allergy">
        <title>Genome assembly and annotation of Periplaneta americana reveal a comprehensive cockroach allergen profile.</title>
        <authorList>
            <person name="Wang L."/>
            <person name="Xiong Q."/>
            <person name="Saelim N."/>
            <person name="Wang L."/>
            <person name="Nong W."/>
            <person name="Wan A.T."/>
            <person name="Shi M."/>
            <person name="Liu X."/>
            <person name="Cao Q."/>
            <person name="Hui J.H.L."/>
            <person name="Sookrung N."/>
            <person name="Leung T.F."/>
            <person name="Tungtrongchitr A."/>
            <person name="Tsui S.K.W."/>
        </authorList>
    </citation>
    <scope>NUCLEOTIDE SEQUENCE [LARGE SCALE GENOMIC DNA]</scope>
    <source>
        <strain evidence="11">PWHHKU_190912</strain>
    </source>
</reference>
<proteinExistence type="inferred from homology"/>
<dbReference type="InterPro" id="IPR036610">
    <property type="entry name" value="PEBP-like_sf"/>
</dbReference>
<sequence>MMQHRIERAVCLRGNIPGSDISKGEVVWNYLQPFPPRGTGYHRLVFILYKQDKKMDYSKLKKEGPCDSSKEENVWHSEYASEKSVVHVYNELKKEDNEEGIMLTETAITTRIGQLLGLGLTTATKVINSHKGTPLVTPGKHRLRKHPVTDADDFTKDAIARFIYDKLHKGEVSSDMNGVIHRPTNEGGRLDAGTKGGFILGHKSLKETSQLCIIHFFNDRRGVAEIISAATVPEVTYTSDPNSLWTIILTNPDGHLTKQDSEYVHWFVGNIPGSDISKGEIVWNYLQPFPPRGTGYHRLVFILYKQDKKMDYSKLKKEGPCLKLEDRTFLTLEFYRERQDYITPAGLAFFQCDWDHTTTDFFHNTLDMEEPVFEYDFPPPYIRPQKWFPLKQPFNLYMDKYRDPKQVTKEYLMKKLKKVHPFRKPDPPPRFPNIFVMDQHRLPSWLRVEMKKDRLGHLGSMEVEPHAFLTSALDEVVWSAPHSDRLLPRERPDRRLSVPRGRSGSLVTRKFRHHPGSNPRPSSP</sequence>
<evidence type="ECO:0000256" key="6">
    <source>
        <dbReference type="ARBA" id="ARBA00023274"/>
    </source>
</evidence>
<keyword evidence="12" id="KW-1185">Reference proteome</keyword>
<dbReference type="CDD" id="cd00866">
    <property type="entry name" value="PEBP_euk"/>
    <property type="match status" value="1"/>
</dbReference>
<evidence type="ECO:0000313" key="11">
    <source>
        <dbReference type="EMBL" id="KAJ4432199.1"/>
    </source>
</evidence>